<dbReference type="Gene3D" id="1.10.260.40">
    <property type="entry name" value="lambda repressor-like DNA-binding domains"/>
    <property type="match status" value="1"/>
</dbReference>
<dbReference type="GO" id="GO:0003677">
    <property type="term" value="F:DNA binding"/>
    <property type="evidence" value="ECO:0007669"/>
    <property type="project" value="InterPro"/>
</dbReference>
<dbReference type="InterPro" id="IPR022452">
    <property type="entry name" value="MqsA"/>
</dbReference>
<proteinExistence type="predicted"/>
<dbReference type="InterPro" id="IPR022453">
    <property type="entry name" value="Znf_MqsA-type"/>
</dbReference>
<organism evidence="1 2">
    <name type="scientific">Pseudomonas brassicacearum subsp. neoaurantiaca</name>
    <dbReference type="NCBI Taxonomy" id="494916"/>
    <lineage>
        <taxon>Bacteria</taxon>
        <taxon>Pseudomonadati</taxon>
        <taxon>Pseudomonadota</taxon>
        <taxon>Gammaproteobacteria</taxon>
        <taxon>Pseudomonadales</taxon>
        <taxon>Pseudomonadaceae</taxon>
        <taxon>Pseudomonas</taxon>
    </lineage>
</organism>
<evidence type="ECO:0000313" key="1">
    <source>
        <dbReference type="EMBL" id="MBA1376552.1"/>
    </source>
</evidence>
<comment type="caution">
    <text evidence="1">The sequence shown here is derived from an EMBL/GenBank/DDBJ whole genome shotgun (WGS) entry which is preliminary data.</text>
</comment>
<evidence type="ECO:0000313" key="2">
    <source>
        <dbReference type="Proteomes" id="UP000572407"/>
    </source>
</evidence>
<dbReference type="NCBIfam" id="TIGR03831">
    <property type="entry name" value="YgiT_finger"/>
    <property type="match status" value="1"/>
</dbReference>
<accession>A0A7V8UAM6</accession>
<dbReference type="Pfam" id="PF15731">
    <property type="entry name" value="MqsA_antitoxin"/>
    <property type="match status" value="1"/>
</dbReference>
<dbReference type="InterPro" id="IPR010982">
    <property type="entry name" value="Lambda_DNA-bd_dom_sf"/>
</dbReference>
<dbReference type="Gene3D" id="3.10.20.860">
    <property type="match status" value="1"/>
</dbReference>
<dbReference type="EMBL" id="VDLV01000002">
    <property type="protein sequence ID" value="MBA1376552.1"/>
    <property type="molecule type" value="Genomic_DNA"/>
</dbReference>
<dbReference type="CDD" id="cd00093">
    <property type="entry name" value="HTH_XRE"/>
    <property type="match status" value="1"/>
</dbReference>
<dbReference type="InterPro" id="IPR001387">
    <property type="entry name" value="Cro/C1-type_HTH"/>
</dbReference>
<protein>
    <submittedName>
        <fullName evidence="1">Type II toxin-antitoxin system MqsA family antitoxin</fullName>
    </submittedName>
</protein>
<dbReference type="SUPFAM" id="SSF47413">
    <property type="entry name" value="lambda repressor-like DNA-binding domains"/>
    <property type="match status" value="1"/>
</dbReference>
<dbReference type="InterPro" id="IPR032758">
    <property type="entry name" value="MqsA/HigA-2"/>
</dbReference>
<dbReference type="NCBIfam" id="TIGR03830">
    <property type="entry name" value="CxxCG_CxxCG_HTH"/>
    <property type="match status" value="1"/>
</dbReference>
<dbReference type="AlphaFoldDB" id="A0A7V8UAM6"/>
<sequence length="166" mass="18802">MKTQQCASCGSHEAMHHFSGRTFTVDYKQVARQVHDICGWECRICGEIEFDHDTDSAERYSKASDQLLEDYALAVGAEIKRIRRKLHLTQKDAVKLLSGGGHNAFSRYERGEVAPAQSLFVLMRLLDHHPHLMAEVHALSDGADLQQLLSSRHPERDTENLTYGQK</sequence>
<name>A0A7V8UAM6_9PSED</name>
<dbReference type="Proteomes" id="UP000572407">
    <property type="component" value="Unassembled WGS sequence"/>
</dbReference>
<gene>
    <name evidence="1" type="ORF">FHK92_01720</name>
</gene>
<reference evidence="1 2" key="1">
    <citation type="submission" date="2019-06" db="EMBL/GenBank/DDBJ databases">
        <title>Analysis of the biodiversity of Brassica napus bacterial endophytes for the selection of potential efficient biofertilizers for rapeseed crops.</title>
        <authorList>
            <person name="Jimenez-Gomez A."/>
            <person name="Saati-Santamaria Z."/>
            <person name="Menendez E."/>
            <person name="Rivas R."/>
            <person name="Mateos P.F."/>
            <person name="Velazquez E."/>
            <person name="Garcia-Fraile P."/>
        </authorList>
    </citation>
    <scope>NUCLEOTIDE SEQUENCE [LARGE SCALE GENOMIC DNA]</scope>
    <source>
        <strain evidence="1 2">CDVBN10</strain>
    </source>
</reference>
<dbReference type="RefSeq" id="WP_181286517.1">
    <property type="nucleotide sequence ID" value="NZ_VDLV01000002.1"/>
</dbReference>